<dbReference type="InterPro" id="IPR007345">
    <property type="entry name" value="Polysacch_pyruvyl_Trfase"/>
</dbReference>
<dbReference type="EMBL" id="PNFZ01000002">
    <property type="protein sequence ID" value="PMB98467.1"/>
    <property type="molecule type" value="Genomic_DNA"/>
</dbReference>
<name>A0A2N6PII1_9MICO</name>
<gene>
    <name evidence="3" type="ORF">CJ198_03755</name>
</gene>
<feature type="region of interest" description="Disordered" evidence="1">
    <location>
        <begin position="423"/>
        <end position="442"/>
    </location>
</feature>
<dbReference type="PANTHER" id="PTHR36836:SF1">
    <property type="entry name" value="COLANIC ACID BIOSYNTHESIS PROTEIN WCAK"/>
    <property type="match status" value="1"/>
</dbReference>
<dbReference type="RefSeq" id="WP_102160975.1">
    <property type="nucleotide sequence ID" value="NZ_JALXRF010000006.1"/>
</dbReference>
<evidence type="ECO:0000259" key="2">
    <source>
        <dbReference type="Pfam" id="PF04230"/>
    </source>
</evidence>
<evidence type="ECO:0000313" key="4">
    <source>
        <dbReference type="Proteomes" id="UP000235703"/>
    </source>
</evidence>
<dbReference type="Pfam" id="PF04230">
    <property type="entry name" value="PS_pyruv_trans"/>
    <property type="match status" value="1"/>
</dbReference>
<dbReference type="AlphaFoldDB" id="A0A2N6PII1"/>
<sequence length="490" mass="54195">MTRIRLFHFDIPTWGNYGDKALFPVVRDLFTGFAGGQAFEFIGAAPLRREVSVELIERINVSADAVVVGGGGLFLQDTNPNANSGWQWNISRAALDRLEVPIIVFAVGDNRFPGQPAFSDLFVDHVSAVADKSVFFGLRNHGSMEAMADTLPDSAAAKIEFQPCPTALGRLIYSGSATSSNERRLAVQMLVQHRQRAVGYDAEAIHREVITAVRQLAADGWQIVSTPFHPDDRVFAQALAEAVPEVAEHRLHGPDVDYRAGYELFAGTPVVLGGRGHAQLIPFGAGSIPISLDLHNKLRYFAADVGHPEFTLAAEPERLGERIVESVAAAWEQRDQLQGDLAAVQQEWMEISQQNLAGIYEAVAGRSVPQEPFAPISEQAAQRESFHIAAAAELEEPRILSDRAHKRTREELQETAAELQETRERLEEAEKKLSEREAEAQRLGGELTDLRAELEALRSRSFADEAGGVARRGIHGVRWRVRRLVRRVRR</sequence>
<evidence type="ECO:0000313" key="3">
    <source>
        <dbReference type="EMBL" id="PMB98467.1"/>
    </source>
</evidence>
<feature type="compositionally biased region" description="Basic and acidic residues" evidence="1">
    <location>
        <begin position="423"/>
        <end position="440"/>
    </location>
</feature>
<dbReference type="Proteomes" id="UP000235703">
    <property type="component" value="Unassembled WGS sequence"/>
</dbReference>
<protein>
    <recommendedName>
        <fullName evidence="2">Polysaccharide pyruvyl transferase domain-containing protein</fullName>
    </recommendedName>
</protein>
<dbReference type="OrthoDB" id="2082405at2"/>
<feature type="domain" description="Polysaccharide pyruvyl transferase" evidence="2">
    <location>
        <begin position="53"/>
        <end position="282"/>
    </location>
</feature>
<reference evidence="3 4" key="1">
    <citation type="submission" date="2017-09" db="EMBL/GenBank/DDBJ databases">
        <title>Bacterial strain isolated from the female urinary microbiota.</title>
        <authorList>
            <person name="Thomas-White K."/>
            <person name="Kumar N."/>
            <person name="Forster S."/>
            <person name="Putonti C."/>
            <person name="Lawley T."/>
            <person name="Wolfe A.J."/>
        </authorList>
    </citation>
    <scope>NUCLEOTIDE SEQUENCE [LARGE SCALE GENOMIC DNA]</scope>
    <source>
        <strain evidence="3 4">UMB0680</strain>
    </source>
</reference>
<organism evidence="3 4">
    <name type="scientific">Brevibacterium luteolum</name>
    <dbReference type="NCBI Taxonomy" id="199591"/>
    <lineage>
        <taxon>Bacteria</taxon>
        <taxon>Bacillati</taxon>
        <taxon>Actinomycetota</taxon>
        <taxon>Actinomycetes</taxon>
        <taxon>Micrococcales</taxon>
        <taxon>Brevibacteriaceae</taxon>
        <taxon>Brevibacterium</taxon>
    </lineage>
</organism>
<evidence type="ECO:0000256" key="1">
    <source>
        <dbReference type="SAM" id="MobiDB-lite"/>
    </source>
</evidence>
<comment type="caution">
    <text evidence="3">The sequence shown here is derived from an EMBL/GenBank/DDBJ whole genome shotgun (WGS) entry which is preliminary data.</text>
</comment>
<dbReference type="PANTHER" id="PTHR36836">
    <property type="entry name" value="COLANIC ACID BIOSYNTHESIS PROTEIN WCAK"/>
    <property type="match status" value="1"/>
</dbReference>
<accession>A0A2N6PII1</accession>
<keyword evidence="4" id="KW-1185">Reference proteome</keyword>
<proteinExistence type="predicted"/>